<name>A0AAE0CK58_9ROSI</name>
<proteinExistence type="predicted"/>
<dbReference type="AlphaFoldDB" id="A0AAE0CK58"/>
<dbReference type="Proteomes" id="UP001280121">
    <property type="component" value="Unassembled WGS sequence"/>
</dbReference>
<evidence type="ECO:0000313" key="1">
    <source>
        <dbReference type="EMBL" id="KAK2654129.1"/>
    </source>
</evidence>
<organism evidence="1 2">
    <name type="scientific">Dipteronia dyeriana</name>
    <dbReference type="NCBI Taxonomy" id="168575"/>
    <lineage>
        <taxon>Eukaryota</taxon>
        <taxon>Viridiplantae</taxon>
        <taxon>Streptophyta</taxon>
        <taxon>Embryophyta</taxon>
        <taxon>Tracheophyta</taxon>
        <taxon>Spermatophyta</taxon>
        <taxon>Magnoliopsida</taxon>
        <taxon>eudicotyledons</taxon>
        <taxon>Gunneridae</taxon>
        <taxon>Pentapetalae</taxon>
        <taxon>rosids</taxon>
        <taxon>malvids</taxon>
        <taxon>Sapindales</taxon>
        <taxon>Sapindaceae</taxon>
        <taxon>Hippocastanoideae</taxon>
        <taxon>Acereae</taxon>
        <taxon>Dipteronia</taxon>
    </lineage>
</organism>
<sequence length="186" mass="20483">MDGYFRQKPFGEKLIVNVNTNALGRNNELCSDACMAVFSHNLTKSVGAWRFGGYRSWSPSPVAAVRPSSSSPAVIARRSSPSLIVAGLSSLVARRRPQPRLLSSSSQSPSPVVIAGRRPQPLSSLVVTHRRPSPIFVVLHFSSSVLRRRRQLMKALMKEKTITSHSQPDLDLDLDCSVQMGEMLRT</sequence>
<keyword evidence="2" id="KW-1185">Reference proteome</keyword>
<gene>
    <name evidence="1" type="ORF">Ddye_013985</name>
</gene>
<protein>
    <submittedName>
        <fullName evidence="1">Uncharacterized protein</fullName>
    </submittedName>
</protein>
<accession>A0AAE0CK58</accession>
<reference evidence="1" key="1">
    <citation type="journal article" date="2023" name="Plant J.">
        <title>Genome sequences and population genomics provide insights into the demographic history, inbreeding, and mutation load of two 'living fossil' tree species of Dipteronia.</title>
        <authorList>
            <person name="Feng Y."/>
            <person name="Comes H.P."/>
            <person name="Chen J."/>
            <person name="Zhu S."/>
            <person name="Lu R."/>
            <person name="Zhang X."/>
            <person name="Li P."/>
            <person name="Qiu J."/>
            <person name="Olsen K.M."/>
            <person name="Qiu Y."/>
        </authorList>
    </citation>
    <scope>NUCLEOTIDE SEQUENCE</scope>
    <source>
        <strain evidence="1">KIB01</strain>
    </source>
</reference>
<dbReference type="EMBL" id="JANJYI010000004">
    <property type="protein sequence ID" value="KAK2654129.1"/>
    <property type="molecule type" value="Genomic_DNA"/>
</dbReference>
<comment type="caution">
    <text evidence="1">The sequence shown here is derived from an EMBL/GenBank/DDBJ whole genome shotgun (WGS) entry which is preliminary data.</text>
</comment>
<evidence type="ECO:0000313" key="2">
    <source>
        <dbReference type="Proteomes" id="UP001280121"/>
    </source>
</evidence>